<keyword evidence="3" id="KW-1185">Reference proteome</keyword>
<feature type="transmembrane region" description="Helical" evidence="1">
    <location>
        <begin position="44"/>
        <end position="63"/>
    </location>
</feature>
<sequence>MQRSSTRLKLPWWLWLLAFLAGSLLGAAALSYTPEGRTNLLWVWLLWAGLPFLGSLLALLALVRPPVRPWVTRFQSSLSAYWQPQPHQLWWLLGQINALWVVFALGLLGVFLLLLLFSDLAFGWSSTLLTDGKQLTQWLTALSLPWQAFWPQAVPDLYLIEQTRFARIESSDTAFALASRWWPFLLASLLFYNLLPRLVLTSLCHWRARRLQAGKLQIQSSQTASDNPNSTAPLNQGKAADWPCFIPAQYAGDSHDSGH</sequence>
<evidence type="ECO:0008006" key="4">
    <source>
        <dbReference type="Google" id="ProtNLM"/>
    </source>
</evidence>
<dbReference type="Pfam" id="PF11067">
    <property type="entry name" value="DUF2868"/>
    <property type="match status" value="1"/>
</dbReference>
<accession>A0A1I1JXC0</accession>
<gene>
    <name evidence="2" type="ORF">SAMN05660443_2910</name>
</gene>
<dbReference type="EMBL" id="FOLH01000009">
    <property type="protein sequence ID" value="SFC51118.1"/>
    <property type="molecule type" value="Genomic_DNA"/>
</dbReference>
<keyword evidence="1" id="KW-0472">Membrane</keyword>
<proteinExistence type="predicted"/>
<feature type="transmembrane region" description="Helical" evidence="1">
    <location>
        <begin position="98"/>
        <end position="117"/>
    </location>
</feature>
<protein>
    <recommendedName>
        <fullName evidence="4">DUF2868 domain-containing protein</fullName>
    </recommendedName>
</protein>
<keyword evidence="1" id="KW-0812">Transmembrane</keyword>
<evidence type="ECO:0000256" key="1">
    <source>
        <dbReference type="SAM" id="Phobius"/>
    </source>
</evidence>
<organism evidence="2 3">
    <name type="scientific">Marinospirillum celere</name>
    <dbReference type="NCBI Taxonomy" id="1122252"/>
    <lineage>
        <taxon>Bacteria</taxon>
        <taxon>Pseudomonadati</taxon>
        <taxon>Pseudomonadota</taxon>
        <taxon>Gammaproteobacteria</taxon>
        <taxon>Oceanospirillales</taxon>
        <taxon>Oceanospirillaceae</taxon>
        <taxon>Marinospirillum</taxon>
    </lineage>
</organism>
<dbReference type="OrthoDB" id="7056210at2"/>
<dbReference type="InterPro" id="IPR021296">
    <property type="entry name" value="DUF2868"/>
</dbReference>
<name>A0A1I1JXC0_9GAMM</name>
<dbReference type="RefSeq" id="WP_091965160.1">
    <property type="nucleotide sequence ID" value="NZ_FOLH01000009.1"/>
</dbReference>
<feature type="transmembrane region" description="Helical" evidence="1">
    <location>
        <begin position="181"/>
        <end position="200"/>
    </location>
</feature>
<dbReference type="STRING" id="1122252.SAMN05660443_2910"/>
<dbReference type="Proteomes" id="UP000199058">
    <property type="component" value="Unassembled WGS sequence"/>
</dbReference>
<keyword evidence="1" id="KW-1133">Transmembrane helix</keyword>
<evidence type="ECO:0000313" key="2">
    <source>
        <dbReference type="EMBL" id="SFC51118.1"/>
    </source>
</evidence>
<feature type="transmembrane region" description="Helical" evidence="1">
    <location>
        <begin position="12"/>
        <end position="32"/>
    </location>
</feature>
<evidence type="ECO:0000313" key="3">
    <source>
        <dbReference type="Proteomes" id="UP000199058"/>
    </source>
</evidence>
<dbReference type="AlphaFoldDB" id="A0A1I1JXC0"/>
<reference evidence="2 3" key="1">
    <citation type="submission" date="2016-10" db="EMBL/GenBank/DDBJ databases">
        <authorList>
            <person name="de Groot N.N."/>
        </authorList>
    </citation>
    <scope>NUCLEOTIDE SEQUENCE [LARGE SCALE GENOMIC DNA]</scope>
    <source>
        <strain evidence="2 3">DSM 18438</strain>
    </source>
</reference>